<name>A0A5C8NF79_9ACTN</name>
<keyword evidence="2" id="KW-0808">Transferase</keyword>
<protein>
    <submittedName>
        <fullName evidence="2">GNAT family N-acetyltransferase</fullName>
    </submittedName>
</protein>
<keyword evidence="3" id="KW-1185">Reference proteome</keyword>
<organism evidence="2 3">
    <name type="scientific">Aeromicrobium terrae</name>
    <dbReference type="NCBI Taxonomy" id="2498846"/>
    <lineage>
        <taxon>Bacteria</taxon>
        <taxon>Bacillati</taxon>
        <taxon>Actinomycetota</taxon>
        <taxon>Actinomycetes</taxon>
        <taxon>Propionibacteriales</taxon>
        <taxon>Nocardioidaceae</taxon>
        <taxon>Aeromicrobium</taxon>
    </lineage>
</organism>
<dbReference type="EMBL" id="VDUX01000007">
    <property type="protein sequence ID" value="TXL57449.1"/>
    <property type="molecule type" value="Genomic_DNA"/>
</dbReference>
<evidence type="ECO:0000313" key="2">
    <source>
        <dbReference type="EMBL" id="TXL57449.1"/>
    </source>
</evidence>
<dbReference type="RefSeq" id="WP_147687382.1">
    <property type="nucleotide sequence ID" value="NZ_VDUX01000007.1"/>
</dbReference>
<dbReference type="InterPro" id="IPR016181">
    <property type="entry name" value="Acyl_CoA_acyltransferase"/>
</dbReference>
<dbReference type="AlphaFoldDB" id="A0A5C8NF79"/>
<accession>A0A5C8NF79</accession>
<sequence>MIELRKIEAADLPIFWTHLRDPEAQRMAAFTRPYHYDRDAFDVHWAKILADPSILPRTVVADGAVAGNVATFGDPDEREVTYWIDPQHWGRGVATTALTLLLELDGTRPMHAHAAADNAASVRVLEKCGFQVVGHDSGYALARDGEIDEVALVLA</sequence>
<dbReference type="PANTHER" id="PTHR43328:SF1">
    <property type="entry name" value="N-ACETYLTRANSFERASE DOMAIN-CONTAINING PROTEIN"/>
    <property type="match status" value="1"/>
</dbReference>
<evidence type="ECO:0000313" key="3">
    <source>
        <dbReference type="Proteomes" id="UP000321571"/>
    </source>
</evidence>
<proteinExistence type="predicted"/>
<comment type="caution">
    <text evidence="2">The sequence shown here is derived from an EMBL/GenBank/DDBJ whole genome shotgun (WGS) entry which is preliminary data.</text>
</comment>
<dbReference type="OrthoDB" id="9801656at2"/>
<dbReference type="PANTHER" id="PTHR43328">
    <property type="entry name" value="ACETYLTRANSFERASE-RELATED"/>
    <property type="match status" value="1"/>
</dbReference>
<evidence type="ECO:0000259" key="1">
    <source>
        <dbReference type="PROSITE" id="PS51186"/>
    </source>
</evidence>
<dbReference type="GO" id="GO:0016747">
    <property type="term" value="F:acyltransferase activity, transferring groups other than amino-acyl groups"/>
    <property type="evidence" value="ECO:0007669"/>
    <property type="project" value="InterPro"/>
</dbReference>
<dbReference type="Gene3D" id="3.40.630.30">
    <property type="match status" value="1"/>
</dbReference>
<dbReference type="Proteomes" id="UP000321571">
    <property type="component" value="Unassembled WGS sequence"/>
</dbReference>
<gene>
    <name evidence="2" type="ORF">FHP06_13810</name>
</gene>
<dbReference type="InterPro" id="IPR000182">
    <property type="entry name" value="GNAT_dom"/>
</dbReference>
<dbReference type="PROSITE" id="PS51186">
    <property type="entry name" value="GNAT"/>
    <property type="match status" value="1"/>
</dbReference>
<dbReference type="Pfam" id="PF13302">
    <property type="entry name" value="Acetyltransf_3"/>
    <property type="match status" value="1"/>
</dbReference>
<dbReference type="SUPFAM" id="SSF55729">
    <property type="entry name" value="Acyl-CoA N-acyltransferases (Nat)"/>
    <property type="match status" value="1"/>
</dbReference>
<feature type="domain" description="N-acetyltransferase" evidence="1">
    <location>
        <begin position="2"/>
        <end position="155"/>
    </location>
</feature>
<reference evidence="2 3" key="1">
    <citation type="submission" date="2019-06" db="EMBL/GenBank/DDBJ databases">
        <title>Aeromicrobium sp. nov., isolated from a maize field.</title>
        <authorList>
            <person name="Lin S.-Y."/>
            <person name="Tsai C.-F."/>
            <person name="Young C.-C."/>
        </authorList>
    </citation>
    <scope>NUCLEOTIDE SEQUENCE [LARGE SCALE GENOMIC DNA]</scope>
    <source>
        <strain evidence="2 3">CC-CFT486</strain>
    </source>
</reference>